<evidence type="ECO:0000313" key="1">
    <source>
        <dbReference type="EMBL" id="MBK8571664.1"/>
    </source>
</evidence>
<reference evidence="1 2" key="1">
    <citation type="submission" date="2020-10" db="EMBL/GenBank/DDBJ databases">
        <title>Connecting structure to function with the recovery of over 1000 high-quality activated sludge metagenome-assembled genomes encoding full-length rRNA genes using long-read sequencing.</title>
        <authorList>
            <person name="Singleton C.M."/>
            <person name="Petriglieri F."/>
            <person name="Kristensen J.M."/>
            <person name="Kirkegaard R.H."/>
            <person name="Michaelsen T.Y."/>
            <person name="Andersen M.H."/>
            <person name="Karst S.M."/>
            <person name="Dueholm M.S."/>
            <person name="Nielsen P.H."/>
            <person name="Albertsen M."/>
        </authorList>
    </citation>
    <scope>NUCLEOTIDE SEQUENCE [LARGE SCALE GENOMIC DNA]</scope>
    <source>
        <strain evidence="1">OdNE_18-Q3-R46-58_MAXAC.008</strain>
    </source>
</reference>
<protein>
    <submittedName>
        <fullName evidence="1">Uncharacterized protein</fullName>
    </submittedName>
</protein>
<dbReference type="AlphaFoldDB" id="A0A936F020"/>
<gene>
    <name evidence="1" type="ORF">IPN91_03270</name>
</gene>
<comment type="caution">
    <text evidence="1">The sequence shown here is derived from an EMBL/GenBank/DDBJ whole genome shotgun (WGS) entry which is preliminary data.</text>
</comment>
<evidence type="ECO:0000313" key="2">
    <source>
        <dbReference type="Proteomes" id="UP000709959"/>
    </source>
</evidence>
<accession>A0A936F020</accession>
<name>A0A936F020_9BACT</name>
<sequence length="137" mass="15270">MRVLLVVMLLLTGFGCRKPEPVPPPGARLIVRFLDRDAVLELAAVPAEGPWRLMNAGLWEPLDIRWKPGNPSIGAAVVGRTAPDWVLLEDPARDTHRVVMRGPGPEELASRNERMDPTERDALALLGVLWVLSWVRR</sequence>
<dbReference type="Proteomes" id="UP000709959">
    <property type="component" value="Unassembled WGS sequence"/>
</dbReference>
<organism evidence="1 2">
    <name type="scientific">Candidatus Geothrix odensensis</name>
    <dbReference type="NCBI Taxonomy" id="2954440"/>
    <lineage>
        <taxon>Bacteria</taxon>
        <taxon>Pseudomonadati</taxon>
        <taxon>Acidobacteriota</taxon>
        <taxon>Holophagae</taxon>
        <taxon>Holophagales</taxon>
        <taxon>Holophagaceae</taxon>
        <taxon>Geothrix</taxon>
    </lineage>
</organism>
<dbReference type="PROSITE" id="PS51257">
    <property type="entry name" value="PROKAR_LIPOPROTEIN"/>
    <property type="match status" value="1"/>
</dbReference>
<proteinExistence type="predicted"/>
<dbReference type="EMBL" id="JADKCH010000001">
    <property type="protein sequence ID" value="MBK8571664.1"/>
    <property type="molecule type" value="Genomic_DNA"/>
</dbReference>